<dbReference type="GO" id="GO:0008194">
    <property type="term" value="F:UDP-glycosyltransferase activity"/>
    <property type="evidence" value="ECO:0007669"/>
    <property type="project" value="InterPro"/>
</dbReference>
<protein>
    <submittedName>
        <fullName evidence="6">Uncharacterized protein</fullName>
    </submittedName>
</protein>
<evidence type="ECO:0000256" key="1">
    <source>
        <dbReference type="ARBA" id="ARBA00009995"/>
    </source>
</evidence>
<dbReference type="InterPro" id="IPR050271">
    <property type="entry name" value="UDP-glycosyltransferase"/>
</dbReference>
<feature type="transmembrane region" description="Helical" evidence="4">
    <location>
        <begin position="461"/>
        <end position="489"/>
    </location>
</feature>
<keyword evidence="7" id="KW-1185">Reference proteome</keyword>
<gene>
    <name evidence="6" type="ORF">MELIAE_LOCUS206</name>
</gene>
<evidence type="ECO:0000313" key="6">
    <source>
        <dbReference type="EMBL" id="CAH0545934.1"/>
    </source>
</evidence>
<dbReference type="AlphaFoldDB" id="A0A9P0FAM7"/>
<dbReference type="PANTHER" id="PTHR48043:SF159">
    <property type="entry name" value="EG:EG0003.4 PROTEIN-RELATED"/>
    <property type="match status" value="1"/>
</dbReference>
<evidence type="ECO:0000256" key="3">
    <source>
        <dbReference type="ARBA" id="ARBA00022679"/>
    </source>
</evidence>
<dbReference type="OrthoDB" id="5835829at2759"/>
<evidence type="ECO:0000256" key="5">
    <source>
        <dbReference type="SAM" id="SignalP"/>
    </source>
</evidence>
<evidence type="ECO:0000256" key="2">
    <source>
        <dbReference type="ARBA" id="ARBA00022676"/>
    </source>
</evidence>
<keyword evidence="2" id="KW-0328">Glycosyltransferase</keyword>
<keyword evidence="5" id="KW-0732">Signal</keyword>
<dbReference type="CDD" id="cd03784">
    <property type="entry name" value="GT1_Gtf-like"/>
    <property type="match status" value="1"/>
</dbReference>
<evidence type="ECO:0000313" key="7">
    <source>
        <dbReference type="Proteomes" id="UP001154078"/>
    </source>
</evidence>
<dbReference type="Proteomes" id="UP001154078">
    <property type="component" value="Chromosome 1"/>
</dbReference>
<comment type="similarity">
    <text evidence="1">Belongs to the UDP-glycosyltransferase family.</text>
</comment>
<keyword evidence="4" id="KW-1133">Transmembrane helix</keyword>
<dbReference type="PANTHER" id="PTHR48043">
    <property type="entry name" value="EG:EG0003.4 PROTEIN-RELATED"/>
    <property type="match status" value="1"/>
</dbReference>
<keyword evidence="3" id="KW-0808">Transferase</keyword>
<organism evidence="6 7">
    <name type="scientific">Brassicogethes aeneus</name>
    <name type="common">Rape pollen beetle</name>
    <name type="synonym">Meligethes aeneus</name>
    <dbReference type="NCBI Taxonomy" id="1431903"/>
    <lineage>
        <taxon>Eukaryota</taxon>
        <taxon>Metazoa</taxon>
        <taxon>Ecdysozoa</taxon>
        <taxon>Arthropoda</taxon>
        <taxon>Hexapoda</taxon>
        <taxon>Insecta</taxon>
        <taxon>Pterygota</taxon>
        <taxon>Neoptera</taxon>
        <taxon>Endopterygota</taxon>
        <taxon>Coleoptera</taxon>
        <taxon>Polyphaga</taxon>
        <taxon>Cucujiformia</taxon>
        <taxon>Nitidulidae</taxon>
        <taxon>Meligethinae</taxon>
        <taxon>Brassicogethes</taxon>
    </lineage>
</organism>
<feature type="signal peptide" evidence="5">
    <location>
        <begin position="1"/>
        <end position="17"/>
    </location>
</feature>
<accession>A0A9P0FAM7</accession>
<name>A0A9P0FAM7_BRAAE</name>
<keyword evidence="4" id="KW-0472">Membrane</keyword>
<dbReference type="InterPro" id="IPR002213">
    <property type="entry name" value="UDP_glucos_trans"/>
</dbReference>
<dbReference type="EMBL" id="OV121132">
    <property type="protein sequence ID" value="CAH0545934.1"/>
    <property type="molecule type" value="Genomic_DNA"/>
</dbReference>
<dbReference type="Gene3D" id="3.40.50.2000">
    <property type="entry name" value="Glycogen Phosphorylase B"/>
    <property type="match status" value="1"/>
</dbReference>
<evidence type="ECO:0000256" key="4">
    <source>
        <dbReference type="SAM" id="Phobius"/>
    </source>
</evidence>
<feature type="chain" id="PRO_5040331161" evidence="5">
    <location>
        <begin position="18"/>
        <end position="501"/>
    </location>
</feature>
<dbReference type="Pfam" id="PF00201">
    <property type="entry name" value="UDPGT"/>
    <property type="match status" value="1"/>
</dbReference>
<keyword evidence="4" id="KW-0812">Transmembrane</keyword>
<proteinExistence type="inferred from homology"/>
<dbReference type="SUPFAM" id="SSF53756">
    <property type="entry name" value="UDP-Glycosyltransferase/glycogen phosphorylase"/>
    <property type="match status" value="1"/>
</dbReference>
<sequence length="501" mass="57487">MQLTTFLIASLIHVIDGAKILGFFVSPNVKPDYYYPIFEELALRGHHVTLISPTLRDQSEIKNLHVEDISFVLEVGVNFTNIINEGSYTFTNTMNMFEFYRDTFKLLLKRDEVKTVLQQKFDVVIAEHVTPLTFIPSVLSGATTIGFSASSGPLHAHDSVSNPTHPVTTPSSILNMEGELSYQDRLNSGLYNIWYRLYYNLYELPKCDKIIKDYFGASGPYLGQTEKNVSLQIFYSNPILGLIRPNVANVVEISLANIKTSTLKDSAIKEFLDTSTHGIIYINLDFKDSKIEKRIVKLLCESLSHLPYHVLWNYNSRKNMNSFKFMVRPDLPQADILAHKNVKLFITDGDILSIEQSVINDVPLIGIPLYFDQKPYVNVIERKQIGKVIDAKNITEQMLKNTVVEVAECKKFKKNVQKVGFLLREEPAGLPKIIWWIEFIIRRKGATHIRSTAPNYYLYQYYFLDIIAFMLFTLGVLIFVIYFIINLFVKVGRMAFKLKLE</sequence>
<reference evidence="6" key="1">
    <citation type="submission" date="2021-12" db="EMBL/GenBank/DDBJ databases">
        <authorList>
            <person name="King R."/>
        </authorList>
    </citation>
    <scope>NUCLEOTIDE SEQUENCE</scope>
</reference>